<dbReference type="GO" id="GO:0005737">
    <property type="term" value="C:cytoplasm"/>
    <property type="evidence" value="ECO:0007669"/>
    <property type="project" value="UniProtKB-SubCell"/>
</dbReference>
<keyword evidence="6 7" id="KW-0627">Porphyrin biosynthesis</keyword>
<dbReference type="InterPro" id="IPR004639">
    <property type="entry name" value="4pyrrol_synth_GluAld_NH2Trfase"/>
</dbReference>
<dbReference type="EC" id="5.4.3.8" evidence="7"/>
<evidence type="ECO:0000256" key="5">
    <source>
        <dbReference type="ARBA" id="ARBA00023235"/>
    </source>
</evidence>
<gene>
    <name evidence="7 8" type="primary">hemL</name>
</gene>
<keyword evidence="7" id="KW-0963">Cytoplasm</keyword>
<dbReference type="CDD" id="cd00610">
    <property type="entry name" value="OAT_like"/>
    <property type="match status" value="1"/>
</dbReference>
<keyword evidence="4 7" id="KW-0663">Pyridoxal phosphate</keyword>
<dbReference type="NCBIfam" id="TIGR00713">
    <property type="entry name" value="hemL"/>
    <property type="match status" value="1"/>
</dbReference>
<dbReference type="InterPro" id="IPR005814">
    <property type="entry name" value="Aminotrans_3"/>
</dbReference>
<dbReference type="HAMAP" id="MF_00375">
    <property type="entry name" value="HemL_aminotrans_3"/>
    <property type="match status" value="1"/>
</dbReference>
<comment type="cofactor">
    <cofactor evidence="1 7">
        <name>pyridoxal 5'-phosphate</name>
        <dbReference type="ChEBI" id="CHEBI:597326"/>
    </cofactor>
</comment>
<organism evidence="8">
    <name type="scientific">Candidatus Kinetoplastidibacterium galati</name>
    <dbReference type="NCBI Taxonomy" id="994695"/>
    <lineage>
        <taxon>Bacteria</taxon>
        <taxon>Pseudomonadati</taxon>
        <taxon>Pseudomonadota</taxon>
        <taxon>Betaproteobacteria</taxon>
        <taxon>Candidatus Kinetoplastidibacterium</taxon>
    </lineage>
</organism>
<dbReference type="GO" id="GO:0030170">
    <property type="term" value="F:pyridoxal phosphate binding"/>
    <property type="evidence" value="ECO:0007669"/>
    <property type="project" value="InterPro"/>
</dbReference>
<dbReference type="PANTHER" id="PTHR43713:SF3">
    <property type="entry name" value="GLUTAMATE-1-SEMIALDEHYDE 2,1-AMINOMUTASE 1, CHLOROPLASTIC-RELATED"/>
    <property type="match status" value="1"/>
</dbReference>
<dbReference type="NCBIfam" id="NF000818">
    <property type="entry name" value="PRK00062.1"/>
    <property type="match status" value="1"/>
</dbReference>
<dbReference type="InterPro" id="IPR049704">
    <property type="entry name" value="Aminotrans_3_PPA_site"/>
</dbReference>
<dbReference type="Gene3D" id="3.90.1150.10">
    <property type="entry name" value="Aspartate Aminotransferase, domain 1"/>
    <property type="match status" value="1"/>
</dbReference>
<dbReference type="PANTHER" id="PTHR43713">
    <property type="entry name" value="GLUTAMATE-1-SEMIALDEHYDE 2,1-AMINOMUTASE"/>
    <property type="match status" value="1"/>
</dbReference>
<evidence type="ECO:0000256" key="7">
    <source>
        <dbReference type="HAMAP-Rule" id="MF_00375"/>
    </source>
</evidence>
<dbReference type="InterPro" id="IPR015421">
    <property type="entry name" value="PyrdxlP-dep_Trfase_major"/>
</dbReference>
<keyword evidence="5 7" id="KW-0413">Isomerase</keyword>
<reference evidence="8" key="1">
    <citation type="journal article" date="2011" name="PLoS ONE">
        <title>Identification and Phylogenetic Analysis of Heme Synthesis Genes in Trypanosomatids and Their Bacterial Endosymbionts.</title>
        <authorList>
            <person name="Alves J.M.P."/>
            <person name="Voegtly L.J."/>
            <person name="Matveyev A.V."/>
            <person name="Lara A.M."/>
            <person name="da Silva F.M."/>
            <person name="Serrano M.G."/>
            <person name="Buck G.A."/>
            <person name="Teixeira M.M.G."/>
            <person name="Camargo E.P."/>
        </authorList>
    </citation>
    <scope>NUCLEOTIDE SEQUENCE</scope>
</reference>
<dbReference type="UniPathway" id="UPA00251">
    <property type="reaction ID" value="UER00317"/>
</dbReference>
<dbReference type="EMBL" id="JF756623">
    <property type="protein sequence ID" value="AEM25281.1"/>
    <property type="molecule type" value="Genomic_DNA"/>
</dbReference>
<proteinExistence type="inferred from homology"/>
<comment type="subunit">
    <text evidence="7">Homodimer.</text>
</comment>
<dbReference type="Gene3D" id="3.40.640.10">
    <property type="entry name" value="Type I PLP-dependent aspartate aminotransferase-like (Major domain)"/>
    <property type="match status" value="1"/>
</dbReference>
<comment type="subcellular location">
    <subcellularLocation>
        <location evidence="7">Cytoplasm</location>
    </subcellularLocation>
</comment>
<sequence>MISNKDLFERAQKCIPGGVNSPVRAFLSVGGCPRFIKKAYGPYIWDIEENKYIDYVGSWGPAILGHSNPEVINSVIEAAKNGLSFGAPTEGETELAELIISRIPSIEQIRLVSSGTEATMTAIRLARGFTNKTKIIKFEGCYHGHSDSLLVKAGSGLLTLGQPTSSGVPTSFIKDTIVLEFNNTESVEKAFKQHGKDIACIIVEPVAGNMNLVKPKEGFLRFLRDICTQNDSLLIFDEVMTGFRVGPECAQGLFGVSPDITTLAKIIGGGLPVGAIGARKNIMEYLAPQGGVYQAGTLSGNPIAVAAGIATLRQLSKPGFYENLSKNTQLLSSELQNIGRKAGLKFSTDYIGGMFGIYFSDSVPTSFIESSNCNSELFKYFFHEMLDEGVYMAPSSFEAGFLSSTHDENVIHKTLDIAEKVFNRLKKIDM</sequence>
<dbReference type="GO" id="GO:0006782">
    <property type="term" value="P:protoporphyrinogen IX biosynthetic process"/>
    <property type="evidence" value="ECO:0007669"/>
    <property type="project" value="UniProtKB-UniRule"/>
</dbReference>
<dbReference type="FunFam" id="3.40.640.10:FF:000021">
    <property type="entry name" value="Glutamate-1-semialdehyde 2,1-aminomutase"/>
    <property type="match status" value="1"/>
</dbReference>
<dbReference type="GO" id="GO:0008483">
    <property type="term" value="F:transaminase activity"/>
    <property type="evidence" value="ECO:0007669"/>
    <property type="project" value="InterPro"/>
</dbReference>
<evidence type="ECO:0000256" key="6">
    <source>
        <dbReference type="ARBA" id="ARBA00023244"/>
    </source>
</evidence>
<dbReference type="PROSITE" id="PS00600">
    <property type="entry name" value="AA_TRANSFER_CLASS_3"/>
    <property type="match status" value="1"/>
</dbReference>
<evidence type="ECO:0000256" key="1">
    <source>
        <dbReference type="ARBA" id="ARBA00001933"/>
    </source>
</evidence>
<feature type="modified residue" description="N6-(pyridoxal phosphate)lysine" evidence="7">
    <location>
        <position position="265"/>
    </location>
</feature>
<evidence type="ECO:0000256" key="2">
    <source>
        <dbReference type="ARBA" id="ARBA00004819"/>
    </source>
</evidence>
<evidence type="ECO:0000313" key="8">
    <source>
        <dbReference type="EMBL" id="AEM25281.1"/>
    </source>
</evidence>
<dbReference type="AlphaFoldDB" id="G1C9M8"/>
<evidence type="ECO:0000256" key="4">
    <source>
        <dbReference type="ARBA" id="ARBA00022898"/>
    </source>
</evidence>
<protein>
    <recommendedName>
        <fullName evidence="7">Glutamate-1-semialdehyde 2,1-aminomutase</fullName>
        <shortName evidence="7">GSA</shortName>
        <ecNumber evidence="7">5.4.3.8</ecNumber>
    </recommendedName>
    <alternativeName>
        <fullName evidence="7">Glutamate-1-semialdehyde aminotransferase</fullName>
        <shortName evidence="7">GSA-AT</shortName>
    </alternativeName>
</protein>
<dbReference type="InterPro" id="IPR015422">
    <property type="entry name" value="PyrdxlP-dep_Trfase_small"/>
</dbReference>
<name>G1C9M8_9PROT</name>
<comment type="catalytic activity">
    <reaction evidence="7">
        <text>(S)-4-amino-5-oxopentanoate = 5-aminolevulinate</text>
        <dbReference type="Rhea" id="RHEA:14265"/>
        <dbReference type="ChEBI" id="CHEBI:57501"/>
        <dbReference type="ChEBI" id="CHEBI:356416"/>
        <dbReference type="EC" id="5.4.3.8"/>
    </reaction>
</comment>
<comment type="pathway">
    <text evidence="2">Porphyrin-containing compound metabolism; protoporphyrin-IX biosynthesis; 5-aminolevulinate from L-glutamyl-tRNA(Glu): step 2/2.</text>
</comment>
<comment type="similarity">
    <text evidence="3 7">Belongs to the class-III pyridoxal-phosphate-dependent aminotransferase family. HemL subfamily.</text>
</comment>
<accession>G1C9M8</accession>
<evidence type="ECO:0000256" key="3">
    <source>
        <dbReference type="ARBA" id="ARBA00008981"/>
    </source>
</evidence>
<dbReference type="InterPro" id="IPR015424">
    <property type="entry name" value="PyrdxlP-dep_Trfase"/>
</dbReference>
<dbReference type="Pfam" id="PF00202">
    <property type="entry name" value="Aminotran_3"/>
    <property type="match status" value="1"/>
</dbReference>
<dbReference type="SUPFAM" id="SSF53383">
    <property type="entry name" value="PLP-dependent transferases"/>
    <property type="match status" value="1"/>
</dbReference>
<dbReference type="GO" id="GO:0042286">
    <property type="term" value="F:glutamate-1-semialdehyde 2,1-aminomutase activity"/>
    <property type="evidence" value="ECO:0007669"/>
    <property type="project" value="UniProtKB-UniRule"/>
</dbReference>